<evidence type="ECO:0000256" key="9">
    <source>
        <dbReference type="ARBA" id="ARBA00022967"/>
    </source>
</evidence>
<keyword evidence="7" id="KW-0479">Metal-binding</keyword>
<keyword evidence="12 13" id="KW-0472">Membrane</keyword>
<dbReference type="Gene3D" id="3.40.1110.10">
    <property type="entry name" value="Calcium-transporting ATPase, cytoplasmic domain N"/>
    <property type="match status" value="1"/>
</dbReference>
<dbReference type="GO" id="GO:0005507">
    <property type="term" value="F:copper ion binding"/>
    <property type="evidence" value="ECO:0007669"/>
    <property type="project" value="TreeGrafter"/>
</dbReference>
<feature type="transmembrane region" description="Helical" evidence="13">
    <location>
        <begin position="276"/>
        <end position="297"/>
    </location>
</feature>
<dbReference type="Gene3D" id="3.30.70.100">
    <property type="match status" value="1"/>
</dbReference>
<dbReference type="RefSeq" id="WP_148909049.1">
    <property type="nucleotide sequence ID" value="NZ_VNHX01000014.1"/>
</dbReference>
<dbReference type="PRINTS" id="PR00119">
    <property type="entry name" value="CATATPASE"/>
</dbReference>
<dbReference type="GO" id="GO:0043682">
    <property type="term" value="F:P-type divalent copper transporter activity"/>
    <property type="evidence" value="ECO:0007669"/>
    <property type="project" value="TreeGrafter"/>
</dbReference>
<dbReference type="InterPro" id="IPR059000">
    <property type="entry name" value="ATPase_P-type_domA"/>
</dbReference>
<keyword evidence="6 13" id="KW-0812">Transmembrane</keyword>
<feature type="transmembrane region" description="Helical" evidence="13">
    <location>
        <begin position="251"/>
        <end position="270"/>
    </location>
</feature>
<dbReference type="InterPro" id="IPR036163">
    <property type="entry name" value="HMA_dom_sf"/>
</dbReference>
<evidence type="ECO:0000256" key="1">
    <source>
        <dbReference type="ARBA" id="ARBA00004651"/>
    </source>
</evidence>
<keyword evidence="11" id="KW-0406">Ion transport</keyword>
<comment type="subcellular location">
    <subcellularLocation>
        <location evidence="1">Cell membrane</location>
        <topology evidence="1">Multi-pass membrane protein</topology>
    </subcellularLocation>
</comment>
<evidence type="ECO:0000256" key="4">
    <source>
        <dbReference type="ARBA" id="ARBA00022475"/>
    </source>
</evidence>
<keyword evidence="5" id="KW-0597">Phosphoprotein</keyword>
<dbReference type="SUPFAM" id="SSF81665">
    <property type="entry name" value="Calcium ATPase, transmembrane domain M"/>
    <property type="match status" value="1"/>
</dbReference>
<protein>
    <submittedName>
        <fullName evidence="16">Cu+-exporting ATPase</fullName>
    </submittedName>
</protein>
<feature type="transmembrane region" description="Helical" evidence="13">
    <location>
        <begin position="462"/>
        <end position="488"/>
    </location>
</feature>
<feature type="transmembrane region" description="Helical" evidence="13">
    <location>
        <begin position="432"/>
        <end position="450"/>
    </location>
</feature>
<dbReference type="SUPFAM" id="SSF81653">
    <property type="entry name" value="Calcium ATPase, transduction domain A"/>
    <property type="match status" value="1"/>
</dbReference>
<organism evidence="16 17">
    <name type="scientific">Sphingobacterium allocomposti</name>
    <dbReference type="NCBI Taxonomy" id="415956"/>
    <lineage>
        <taxon>Bacteria</taxon>
        <taxon>Pseudomonadati</taxon>
        <taxon>Bacteroidota</taxon>
        <taxon>Sphingobacteriia</taxon>
        <taxon>Sphingobacteriales</taxon>
        <taxon>Sphingobacteriaceae</taxon>
        <taxon>Sphingobacterium</taxon>
    </lineage>
</organism>
<evidence type="ECO:0000259" key="15">
    <source>
        <dbReference type="Pfam" id="PF12156"/>
    </source>
</evidence>
<dbReference type="InterPro" id="IPR021993">
    <property type="entry name" value="ATPase-cat-bd"/>
</dbReference>
<dbReference type="Gene3D" id="2.70.150.10">
    <property type="entry name" value="Calcium-transporting ATPase, cytoplasmic transduction domain A"/>
    <property type="match status" value="1"/>
</dbReference>
<evidence type="ECO:0000256" key="13">
    <source>
        <dbReference type="SAM" id="Phobius"/>
    </source>
</evidence>
<evidence type="ECO:0000313" key="17">
    <source>
        <dbReference type="Proteomes" id="UP000325105"/>
    </source>
</evidence>
<sequence length="814" mass="91331">MERSANTREAVPTLDEPICFHCGDKVVGQHYECDNRLFCCLGCQTVYEILQQNDLQRYYQYNAHPGRFKRREPIDLAYLDQPDIRAKLVDYMDERMSIITFYIPAIHCSSCIWLLENLYKLEAAIVSSQVDFMKKQVTVRFKNGSFSLRMLVELLVGIGYEPKITLQDIVKEGKESSRGGHTLVAKIAVAGFCFGNSMMLSFPEYFGMDAFEKQYANFFGYMNLGFSVPVLLYCASDYFRSAWQSLKHRNLNLDVPLALGILVIFVRTALEILTGSGAGFADTLCSLVFFILIGRWVQQRTYHHLSFERDYRSYFPVAVTRIEGDRERPIPLADLHVGDRILVRNNEIIPADALLLKGAAAVDFSFVTGESDLVEKTPGELIYAGGRQVGEAIEVEVVKAVSQSHLTRLWNNENFKDREKTYETFAGVVSKYFTIGLLSVAIFGAAYWLFGGDAAKAWNAFTAVLIIACPCALALSSPFTLSAALSIFDRNKMYIKNTAVVEKMAKIDCIVFDKTGTITSPKSTRIFFDGHLNAREKGLLASVCRNSNHPLSREILRWAGDITTLDVAHFEEIVGKGMKADVNGKTVEIGSMPFVFGRNRRGDGRVFVAIDKELRGAFHYEQSWREGLEDVVQELQQGYDLHLLSGDGDRHMEALRAIFPVSSSILFHQNPTDKLMQIEDWQRDGRRVGMLGDGLNDAGALRKADLGVAISDDINNFVPGCDAILEGTSFRKIPKFFLFAKDAVHVIRMSFLISLTYNCIGLYFALQGTMSPLFAAILMPISTVTIISFTSLATRWFARKRGLLERTAALGHNM</sequence>
<dbReference type="Proteomes" id="UP000325105">
    <property type="component" value="Unassembled WGS sequence"/>
</dbReference>
<dbReference type="InterPro" id="IPR018303">
    <property type="entry name" value="ATPase_P-typ_P_site"/>
</dbReference>
<dbReference type="NCBIfam" id="TIGR01494">
    <property type="entry name" value="ATPase_P-type"/>
    <property type="match status" value="1"/>
</dbReference>
<keyword evidence="8" id="KW-0460">Magnesium</keyword>
<proteinExistence type="inferred from homology"/>
<feature type="transmembrane region" description="Helical" evidence="13">
    <location>
        <begin position="218"/>
        <end position="239"/>
    </location>
</feature>
<dbReference type="GO" id="GO:0055070">
    <property type="term" value="P:copper ion homeostasis"/>
    <property type="evidence" value="ECO:0007669"/>
    <property type="project" value="TreeGrafter"/>
</dbReference>
<feature type="transmembrane region" description="Helical" evidence="13">
    <location>
        <begin position="183"/>
        <end position="206"/>
    </location>
</feature>
<dbReference type="OrthoDB" id="9770315at2"/>
<evidence type="ECO:0000259" key="14">
    <source>
        <dbReference type="Pfam" id="PF00122"/>
    </source>
</evidence>
<keyword evidence="9" id="KW-1278">Translocase</keyword>
<dbReference type="PANTHER" id="PTHR43520">
    <property type="entry name" value="ATP7, ISOFORM B"/>
    <property type="match status" value="1"/>
</dbReference>
<dbReference type="GO" id="GO:0005886">
    <property type="term" value="C:plasma membrane"/>
    <property type="evidence" value="ECO:0007669"/>
    <property type="project" value="UniProtKB-SubCell"/>
</dbReference>
<accession>A0A5S5DEQ8</accession>
<dbReference type="InterPro" id="IPR023214">
    <property type="entry name" value="HAD_sf"/>
</dbReference>
<gene>
    <name evidence="16" type="ORF">BC792_1143</name>
</gene>
<dbReference type="InterPro" id="IPR023298">
    <property type="entry name" value="ATPase_P-typ_TM_dom_sf"/>
</dbReference>
<evidence type="ECO:0000256" key="5">
    <source>
        <dbReference type="ARBA" id="ARBA00022553"/>
    </source>
</evidence>
<name>A0A5S5DEQ8_9SPHI</name>
<keyword evidence="10 13" id="KW-1133">Transmembrane helix</keyword>
<feature type="domain" description="P-type ATPase A" evidence="14">
    <location>
        <begin position="316"/>
        <end position="410"/>
    </location>
</feature>
<dbReference type="Pfam" id="PF12156">
    <property type="entry name" value="ATPase-cat_bd"/>
    <property type="match status" value="1"/>
</dbReference>
<dbReference type="InterPro" id="IPR023299">
    <property type="entry name" value="ATPase_P-typ_cyto_dom_N"/>
</dbReference>
<dbReference type="InterPro" id="IPR036412">
    <property type="entry name" value="HAD-like_sf"/>
</dbReference>
<dbReference type="Pfam" id="PF00122">
    <property type="entry name" value="E1-E2_ATPase"/>
    <property type="match status" value="1"/>
</dbReference>
<evidence type="ECO:0000256" key="3">
    <source>
        <dbReference type="ARBA" id="ARBA00022448"/>
    </source>
</evidence>
<comment type="similarity">
    <text evidence="2">Belongs to the cation transport ATPase (P-type) (TC 3.A.3) family. Type IB subfamily.</text>
</comment>
<evidence type="ECO:0000256" key="11">
    <source>
        <dbReference type="ARBA" id="ARBA00023065"/>
    </source>
</evidence>
<dbReference type="GO" id="GO:0005524">
    <property type="term" value="F:ATP binding"/>
    <property type="evidence" value="ECO:0007669"/>
    <property type="project" value="InterPro"/>
</dbReference>
<keyword evidence="4" id="KW-1003">Cell membrane</keyword>
<feature type="transmembrane region" description="Helical" evidence="13">
    <location>
        <begin position="772"/>
        <end position="798"/>
    </location>
</feature>
<comment type="caution">
    <text evidence="16">The sequence shown here is derived from an EMBL/GenBank/DDBJ whole genome shotgun (WGS) entry which is preliminary data.</text>
</comment>
<evidence type="ECO:0000256" key="8">
    <source>
        <dbReference type="ARBA" id="ARBA00022842"/>
    </source>
</evidence>
<dbReference type="PROSITE" id="PS00154">
    <property type="entry name" value="ATPASE_E1_E2"/>
    <property type="match status" value="1"/>
</dbReference>
<dbReference type="SUPFAM" id="SSF55008">
    <property type="entry name" value="HMA, heavy metal-associated domain"/>
    <property type="match status" value="1"/>
</dbReference>
<dbReference type="GO" id="GO:0016887">
    <property type="term" value="F:ATP hydrolysis activity"/>
    <property type="evidence" value="ECO:0007669"/>
    <property type="project" value="InterPro"/>
</dbReference>
<keyword evidence="17" id="KW-1185">Reference proteome</keyword>
<dbReference type="AlphaFoldDB" id="A0A5S5DEQ8"/>
<evidence type="ECO:0000256" key="12">
    <source>
        <dbReference type="ARBA" id="ARBA00023136"/>
    </source>
</evidence>
<dbReference type="Gene3D" id="3.40.50.1000">
    <property type="entry name" value="HAD superfamily/HAD-like"/>
    <property type="match status" value="1"/>
</dbReference>
<evidence type="ECO:0000256" key="2">
    <source>
        <dbReference type="ARBA" id="ARBA00006024"/>
    </source>
</evidence>
<evidence type="ECO:0000313" key="16">
    <source>
        <dbReference type="EMBL" id="TYP93102.1"/>
    </source>
</evidence>
<feature type="domain" description="Putative metal-binding" evidence="15">
    <location>
        <begin position="19"/>
        <end position="90"/>
    </location>
</feature>
<dbReference type="EMBL" id="VNHX01000014">
    <property type="protein sequence ID" value="TYP93102.1"/>
    <property type="molecule type" value="Genomic_DNA"/>
</dbReference>
<reference evidence="16 17" key="1">
    <citation type="submission" date="2019-07" db="EMBL/GenBank/DDBJ databases">
        <title>Genomic Encyclopedia of Archaeal and Bacterial Type Strains, Phase II (KMG-II): from individual species to whole genera.</title>
        <authorList>
            <person name="Goeker M."/>
        </authorList>
    </citation>
    <scope>NUCLEOTIDE SEQUENCE [LARGE SCALE GENOMIC DNA]</scope>
    <source>
        <strain evidence="16 17">DSM 18850</strain>
    </source>
</reference>
<evidence type="ECO:0000256" key="7">
    <source>
        <dbReference type="ARBA" id="ARBA00022723"/>
    </source>
</evidence>
<feature type="transmembrane region" description="Helical" evidence="13">
    <location>
        <begin position="746"/>
        <end position="766"/>
    </location>
</feature>
<dbReference type="PANTHER" id="PTHR43520:SF5">
    <property type="entry name" value="CATION-TRANSPORTING P-TYPE ATPASE-RELATED"/>
    <property type="match status" value="1"/>
</dbReference>
<evidence type="ECO:0000256" key="10">
    <source>
        <dbReference type="ARBA" id="ARBA00022989"/>
    </source>
</evidence>
<dbReference type="InterPro" id="IPR001757">
    <property type="entry name" value="P_typ_ATPase"/>
</dbReference>
<dbReference type="InterPro" id="IPR008250">
    <property type="entry name" value="ATPase_P-typ_transduc_dom_A_sf"/>
</dbReference>
<keyword evidence="3" id="KW-0813">Transport</keyword>
<dbReference type="Pfam" id="PF00702">
    <property type="entry name" value="Hydrolase"/>
    <property type="match status" value="1"/>
</dbReference>
<dbReference type="SUPFAM" id="SSF56784">
    <property type="entry name" value="HAD-like"/>
    <property type="match status" value="1"/>
</dbReference>
<evidence type="ECO:0000256" key="6">
    <source>
        <dbReference type="ARBA" id="ARBA00022692"/>
    </source>
</evidence>